<evidence type="ECO:0000256" key="1">
    <source>
        <dbReference type="ARBA" id="ARBA00023015"/>
    </source>
</evidence>
<dbReference type="Gene3D" id="1.10.10.60">
    <property type="entry name" value="Homeodomain-like"/>
    <property type="match status" value="2"/>
</dbReference>
<proteinExistence type="predicted"/>
<gene>
    <name evidence="5" type="ordered locus">zobellia_3546</name>
</gene>
<sequence length="287" mass="32647">MKKIFSFGSNVSARLYDSGRSIDEFVVLLVLRGKGEFFIGDNVVPFVKNDLFFFAGRIARSFNDDQNNGRENKSNNLKVISLFFNLSQIEEALNNVPEAYHIKKLISFADYGLKLSCTENRALANQVLQIHKAKGLHKMLSFYKLIDHASRNKDIMVLSAKAAMKCNQASEEPKLRKIFDFIKENHRDTITLEQISAIANMSPTGFCRFFKSHEQKTFSQYLAEVRIESACKMLKDKGYSISDCCYGSGFNNLSNFNRHFKKQTGMSPSEYRIKVTGDCSGKNRKCA</sequence>
<dbReference type="InterPro" id="IPR009057">
    <property type="entry name" value="Homeodomain-like_sf"/>
</dbReference>
<dbReference type="PROSITE" id="PS01124">
    <property type="entry name" value="HTH_ARAC_FAMILY_2"/>
    <property type="match status" value="1"/>
</dbReference>
<dbReference type="InterPro" id="IPR018060">
    <property type="entry name" value="HTH_AraC"/>
</dbReference>
<dbReference type="Pfam" id="PF12833">
    <property type="entry name" value="HTH_18"/>
    <property type="match status" value="1"/>
</dbReference>
<dbReference type="STRING" id="63186.ZOBELLIA_3546"/>
<keyword evidence="6" id="KW-1185">Reference proteome</keyword>
<dbReference type="RefSeq" id="WP_013994874.1">
    <property type="nucleotide sequence ID" value="NC_015844.1"/>
</dbReference>
<feature type="domain" description="HTH araC/xylS-type" evidence="4">
    <location>
        <begin position="176"/>
        <end position="274"/>
    </location>
</feature>
<accession>G0L175</accession>
<dbReference type="OrthoDB" id="4480133at2"/>
<reference evidence="6" key="1">
    <citation type="submission" date="2009-07" db="EMBL/GenBank/DDBJ databases">
        <title>Complete genome sequence of Zobellia galactanivorans Dsij.</title>
        <authorList>
            <consortium name="Genoscope - CEA"/>
        </authorList>
    </citation>
    <scope>NUCLEOTIDE SEQUENCE [LARGE SCALE GENOMIC DNA]</scope>
    <source>
        <strain evidence="6">DSM 12802 / CCUG 47099 / CIP 106680 / NCIMB 13871 / Dsij</strain>
    </source>
</reference>
<dbReference type="PANTHER" id="PTHR43280">
    <property type="entry name" value="ARAC-FAMILY TRANSCRIPTIONAL REGULATOR"/>
    <property type="match status" value="1"/>
</dbReference>
<dbReference type="HOGENOM" id="CLU_000445_88_3_10"/>
<organism evidence="5 6">
    <name type="scientific">Zobellia galactanivorans (strain DSM 12802 / CCUG 47099 / CIP 106680 / NCIMB 13871 / Dsij)</name>
    <dbReference type="NCBI Taxonomy" id="63186"/>
    <lineage>
        <taxon>Bacteria</taxon>
        <taxon>Pseudomonadati</taxon>
        <taxon>Bacteroidota</taxon>
        <taxon>Flavobacteriia</taxon>
        <taxon>Flavobacteriales</taxon>
        <taxon>Flavobacteriaceae</taxon>
        <taxon>Zobellia</taxon>
    </lineage>
</organism>
<keyword evidence="3" id="KW-0804">Transcription</keyword>
<dbReference type="AlphaFoldDB" id="G0L175"/>
<keyword evidence="2" id="KW-0238">DNA-binding</keyword>
<keyword evidence="1" id="KW-0805">Transcription regulation</keyword>
<dbReference type="InterPro" id="IPR020449">
    <property type="entry name" value="Tscrpt_reg_AraC-type_HTH"/>
</dbReference>
<dbReference type="PRINTS" id="PR00032">
    <property type="entry name" value="HTHARAC"/>
</dbReference>
<dbReference type="GO" id="GO:0003700">
    <property type="term" value="F:DNA-binding transcription factor activity"/>
    <property type="evidence" value="ECO:0007669"/>
    <property type="project" value="InterPro"/>
</dbReference>
<evidence type="ECO:0000313" key="5">
    <source>
        <dbReference type="EMBL" id="CAZ97684.1"/>
    </source>
</evidence>
<evidence type="ECO:0000256" key="3">
    <source>
        <dbReference type="ARBA" id="ARBA00023163"/>
    </source>
</evidence>
<dbReference type="PATRIC" id="fig|63186.3.peg.3461"/>
<dbReference type="SMART" id="SM00342">
    <property type="entry name" value="HTH_ARAC"/>
    <property type="match status" value="1"/>
</dbReference>
<dbReference type="EMBL" id="FP476056">
    <property type="protein sequence ID" value="CAZ97684.1"/>
    <property type="molecule type" value="Genomic_DNA"/>
</dbReference>
<dbReference type="KEGG" id="zga:ZOBELLIA_3546"/>
<evidence type="ECO:0000313" key="6">
    <source>
        <dbReference type="Proteomes" id="UP000008898"/>
    </source>
</evidence>
<name>G0L175_ZOBGA</name>
<reference evidence="5 6" key="2">
    <citation type="journal article" date="2012" name="Environ. Microbiol.">
        <title>Characterization of the first alginolytic operons in a marine bacterium: from their emergence in marine Flavobacteriia to their independent transfers to marine Proteobacteria and human gut Bacteroides.</title>
        <authorList>
            <person name="Thomas F."/>
            <person name="Barbeyron T."/>
            <person name="Tonon T."/>
            <person name="Genicot S."/>
            <person name="Czjzek M."/>
            <person name="Michel G."/>
        </authorList>
    </citation>
    <scope>NUCLEOTIDE SEQUENCE [LARGE SCALE GENOMIC DNA]</scope>
    <source>
        <strain evidence="6">DSM 12802 / CCUG 47099 / CIP 106680 / NCIMB 13871 / Dsij</strain>
    </source>
</reference>
<evidence type="ECO:0000259" key="4">
    <source>
        <dbReference type="PROSITE" id="PS01124"/>
    </source>
</evidence>
<dbReference type="Proteomes" id="UP000008898">
    <property type="component" value="Chromosome"/>
</dbReference>
<dbReference type="PANTHER" id="PTHR43280:SF27">
    <property type="entry name" value="TRANSCRIPTIONAL REGULATOR MTLR"/>
    <property type="match status" value="1"/>
</dbReference>
<dbReference type="GO" id="GO:0043565">
    <property type="term" value="F:sequence-specific DNA binding"/>
    <property type="evidence" value="ECO:0007669"/>
    <property type="project" value="InterPro"/>
</dbReference>
<evidence type="ECO:0000256" key="2">
    <source>
        <dbReference type="ARBA" id="ARBA00023125"/>
    </source>
</evidence>
<protein>
    <submittedName>
        <fullName evidence="5">AraC-type transcriptional regulator</fullName>
    </submittedName>
</protein>
<dbReference type="SUPFAM" id="SSF46689">
    <property type="entry name" value="Homeodomain-like"/>
    <property type="match status" value="2"/>
</dbReference>